<protein>
    <submittedName>
        <fullName evidence="2">Uncharacterized protein</fullName>
    </submittedName>
</protein>
<evidence type="ECO:0000256" key="1">
    <source>
        <dbReference type="SAM" id="MobiDB-lite"/>
    </source>
</evidence>
<proteinExistence type="predicted"/>
<name>A0A5D3DJG4_CUCMM</name>
<accession>A0A5D3DJG4</accession>
<evidence type="ECO:0000313" key="3">
    <source>
        <dbReference type="Proteomes" id="UP000321947"/>
    </source>
</evidence>
<reference evidence="2 3" key="1">
    <citation type="submission" date="2019-08" db="EMBL/GenBank/DDBJ databases">
        <title>Draft genome sequences of two oriental melons (Cucumis melo L. var makuwa).</title>
        <authorList>
            <person name="Kwon S.-Y."/>
        </authorList>
    </citation>
    <scope>NUCLEOTIDE SEQUENCE [LARGE SCALE GENOMIC DNA]</scope>
    <source>
        <strain evidence="3">cv. Chang Bougi</strain>
        <tissue evidence="2">Leaf</tissue>
    </source>
</reference>
<feature type="compositionally biased region" description="Basic and acidic residues" evidence="1">
    <location>
        <begin position="1"/>
        <end position="11"/>
    </location>
</feature>
<dbReference type="Proteomes" id="UP000321947">
    <property type="component" value="Unassembled WGS sequence"/>
</dbReference>
<dbReference type="EMBL" id="SSTD01004323">
    <property type="protein sequence ID" value="TYK23811.1"/>
    <property type="molecule type" value="Genomic_DNA"/>
</dbReference>
<gene>
    <name evidence="2" type="ORF">E5676_scaffold162G00070</name>
</gene>
<comment type="caution">
    <text evidence="2">The sequence shown here is derived from an EMBL/GenBank/DDBJ whole genome shotgun (WGS) entry which is preliminary data.</text>
</comment>
<feature type="compositionally biased region" description="Low complexity" evidence="1">
    <location>
        <begin position="189"/>
        <end position="202"/>
    </location>
</feature>
<feature type="compositionally biased region" description="Polar residues" evidence="1">
    <location>
        <begin position="85"/>
        <end position="102"/>
    </location>
</feature>
<dbReference type="AlphaFoldDB" id="A0A5D3DJG4"/>
<feature type="region of interest" description="Disordered" evidence="1">
    <location>
        <begin position="1"/>
        <end position="122"/>
    </location>
</feature>
<feature type="region of interest" description="Disordered" evidence="1">
    <location>
        <begin position="138"/>
        <end position="206"/>
    </location>
</feature>
<feature type="compositionally biased region" description="Basic and acidic residues" evidence="1">
    <location>
        <begin position="33"/>
        <end position="50"/>
    </location>
</feature>
<sequence length="266" mass="28676">MDGVAADERWSCEVADDGDGSGDGNGCGDEDQAETRTEEKDEDGRRRREHEEEENDVDEGGAPATGPVATVTNPSGHKQPPLAASPSNSRLRPKQSVRQPRLSSRHYLQIGSRPAPLQPPARVLPLVATTRSAASLVARLATSSHAEHRSSKPVKPSRAAPPQLESHTRTQPEQPRPTFDPVFDPCPSPYDSSDSTRSSQPDCLSASSGYAADQFVLGVPLGQRRPDFVPTGSHVARVREHASSWVGAEVRARASWRATRSDRGEP</sequence>
<evidence type="ECO:0000313" key="2">
    <source>
        <dbReference type="EMBL" id="TYK23811.1"/>
    </source>
</evidence>
<organism evidence="2 3">
    <name type="scientific">Cucumis melo var. makuwa</name>
    <name type="common">Oriental melon</name>
    <dbReference type="NCBI Taxonomy" id="1194695"/>
    <lineage>
        <taxon>Eukaryota</taxon>
        <taxon>Viridiplantae</taxon>
        <taxon>Streptophyta</taxon>
        <taxon>Embryophyta</taxon>
        <taxon>Tracheophyta</taxon>
        <taxon>Spermatophyta</taxon>
        <taxon>Magnoliopsida</taxon>
        <taxon>eudicotyledons</taxon>
        <taxon>Gunneridae</taxon>
        <taxon>Pentapetalae</taxon>
        <taxon>rosids</taxon>
        <taxon>fabids</taxon>
        <taxon>Cucurbitales</taxon>
        <taxon>Cucurbitaceae</taxon>
        <taxon>Benincaseae</taxon>
        <taxon>Cucumis</taxon>
    </lineage>
</organism>